<proteinExistence type="predicted"/>
<gene>
    <name evidence="1" type="ORF">E4U42_003769</name>
</gene>
<evidence type="ECO:0000313" key="2">
    <source>
        <dbReference type="Proteomes" id="UP000811619"/>
    </source>
</evidence>
<name>A0A8K0JCT8_9HYPO</name>
<evidence type="ECO:0000313" key="1">
    <source>
        <dbReference type="EMBL" id="KAG5929946.1"/>
    </source>
</evidence>
<sequence length="143" mass="15818">MAMPVLYAYEARSADHDINAERTTASPYLGARITTRTVFVAFSFASYQHRIQARLLSEFLFIKLRLSVSVPAKATLVAVIVVYQETTWVVSLSHEIKRLLKLKNRTAVDIPPEIDGDPTNIGLTSSYGKAVCGLVIAFCTNLI</sequence>
<dbReference type="Proteomes" id="UP000811619">
    <property type="component" value="Unassembled WGS sequence"/>
</dbReference>
<keyword evidence="2" id="KW-1185">Reference proteome</keyword>
<protein>
    <submittedName>
        <fullName evidence="1">Uncharacterized protein</fullName>
    </submittedName>
</protein>
<organism evidence="1 2">
    <name type="scientific">Claviceps africana</name>
    <dbReference type="NCBI Taxonomy" id="83212"/>
    <lineage>
        <taxon>Eukaryota</taxon>
        <taxon>Fungi</taxon>
        <taxon>Dikarya</taxon>
        <taxon>Ascomycota</taxon>
        <taxon>Pezizomycotina</taxon>
        <taxon>Sordariomycetes</taxon>
        <taxon>Hypocreomycetidae</taxon>
        <taxon>Hypocreales</taxon>
        <taxon>Clavicipitaceae</taxon>
        <taxon>Claviceps</taxon>
    </lineage>
</organism>
<reference evidence="1" key="1">
    <citation type="journal article" date="2020" name="bioRxiv">
        <title>Whole genome comparisons of ergot fungi reveals the divergence and evolution of species within the genus Claviceps are the result of varying mechanisms driving genome evolution and host range expansion.</title>
        <authorList>
            <person name="Wyka S.A."/>
            <person name="Mondo S.J."/>
            <person name="Liu M."/>
            <person name="Dettman J."/>
            <person name="Nalam V."/>
            <person name="Broders K.D."/>
        </authorList>
    </citation>
    <scope>NUCLEOTIDE SEQUENCE</scope>
    <source>
        <strain evidence="1">CCC 489</strain>
    </source>
</reference>
<comment type="caution">
    <text evidence="1">The sequence shown here is derived from an EMBL/GenBank/DDBJ whole genome shotgun (WGS) entry which is preliminary data.</text>
</comment>
<dbReference type="EMBL" id="SRPY01000032">
    <property type="protein sequence ID" value="KAG5929946.1"/>
    <property type="molecule type" value="Genomic_DNA"/>
</dbReference>
<dbReference type="AlphaFoldDB" id="A0A8K0JCT8"/>
<accession>A0A8K0JCT8</accession>
<dbReference type="OrthoDB" id="191995at2759"/>